<dbReference type="EMBL" id="WTXG01000028">
    <property type="protein sequence ID" value="KAI0298476.1"/>
    <property type="molecule type" value="Genomic_DNA"/>
</dbReference>
<keyword evidence="3" id="KW-1185">Reference proteome</keyword>
<keyword evidence="1" id="KW-0472">Membrane</keyword>
<organism evidence="2 3">
    <name type="scientific">Multifurca ochricompacta</name>
    <dbReference type="NCBI Taxonomy" id="376703"/>
    <lineage>
        <taxon>Eukaryota</taxon>
        <taxon>Fungi</taxon>
        <taxon>Dikarya</taxon>
        <taxon>Basidiomycota</taxon>
        <taxon>Agaricomycotina</taxon>
        <taxon>Agaricomycetes</taxon>
        <taxon>Russulales</taxon>
        <taxon>Russulaceae</taxon>
        <taxon>Multifurca</taxon>
    </lineage>
</organism>
<feature type="transmembrane region" description="Helical" evidence="1">
    <location>
        <begin position="135"/>
        <end position="157"/>
    </location>
</feature>
<gene>
    <name evidence="2" type="ORF">B0F90DRAFT_1732790</name>
</gene>
<evidence type="ECO:0000313" key="2">
    <source>
        <dbReference type="EMBL" id="KAI0298476.1"/>
    </source>
</evidence>
<accession>A0AAD4M3R2</accession>
<proteinExistence type="predicted"/>
<evidence type="ECO:0000256" key="1">
    <source>
        <dbReference type="SAM" id="Phobius"/>
    </source>
</evidence>
<reference evidence="2" key="1">
    <citation type="journal article" date="2022" name="New Phytol.">
        <title>Evolutionary transition to the ectomycorrhizal habit in the genomes of a hyperdiverse lineage of mushroom-forming fungi.</title>
        <authorList>
            <person name="Looney B."/>
            <person name="Miyauchi S."/>
            <person name="Morin E."/>
            <person name="Drula E."/>
            <person name="Courty P.E."/>
            <person name="Kohler A."/>
            <person name="Kuo A."/>
            <person name="LaButti K."/>
            <person name="Pangilinan J."/>
            <person name="Lipzen A."/>
            <person name="Riley R."/>
            <person name="Andreopoulos W."/>
            <person name="He G."/>
            <person name="Johnson J."/>
            <person name="Nolan M."/>
            <person name="Tritt A."/>
            <person name="Barry K.W."/>
            <person name="Grigoriev I.V."/>
            <person name="Nagy L.G."/>
            <person name="Hibbett D."/>
            <person name="Henrissat B."/>
            <person name="Matheny P.B."/>
            <person name="Labbe J."/>
            <person name="Martin F.M."/>
        </authorList>
    </citation>
    <scope>NUCLEOTIDE SEQUENCE</scope>
    <source>
        <strain evidence="2">BPL690</strain>
    </source>
</reference>
<dbReference type="AlphaFoldDB" id="A0AAD4M3R2"/>
<feature type="transmembrane region" description="Helical" evidence="1">
    <location>
        <begin position="99"/>
        <end position="123"/>
    </location>
</feature>
<evidence type="ECO:0000313" key="3">
    <source>
        <dbReference type="Proteomes" id="UP001203297"/>
    </source>
</evidence>
<keyword evidence="1" id="KW-0812">Transmembrane</keyword>
<dbReference type="Proteomes" id="UP001203297">
    <property type="component" value="Unassembled WGS sequence"/>
</dbReference>
<sequence length="176" mass="19683">MSERVHDNYHYPLPKPLYYTTLATLSLSIPVLVLAFMDLGTVSFFFNIPASGLTILHDATLLRMARRHHRHQPRLLGIVTSTPKYDYEYFDPVASGFNLCVLIVCSVLYFIGFGMTIFTAVFAERGDISWETGTGMGTIVAQAAFGPIVGALLLLALRYSIHMRKLGGHRHPYGQF</sequence>
<name>A0AAD4M3R2_9AGAM</name>
<feature type="transmembrane region" description="Helical" evidence="1">
    <location>
        <begin position="42"/>
        <end position="62"/>
    </location>
</feature>
<comment type="caution">
    <text evidence="2">The sequence shown here is derived from an EMBL/GenBank/DDBJ whole genome shotgun (WGS) entry which is preliminary data.</text>
</comment>
<protein>
    <submittedName>
        <fullName evidence="2">Uncharacterized protein</fullName>
    </submittedName>
</protein>
<keyword evidence="1" id="KW-1133">Transmembrane helix</keyword>
<feature type="transmembrane region" description="Helical" evidence="1">
    <location>
        <begin position="16"/>
        <end position="36"/>
    </location>
</feature>